<dbReference type="CDD" id="cd11614">
    <property type="entry name" value="SAF_CpaB_FlgA_like"/>
    <property type="match status" value="1"/>
</dbReference>
<keyword evidence="5" id="KW-0969">Cilium</keyword>
<dbReference type="InterPro" id="IPR039246">
    <property type="entry name" value="Flagellar_FlgA"/>
</dbReference>
<gene>
    <name evidence="5" type="primary">flgA</name>
    <name evidence="5" type="ORF">KL86SPO_70416</name>
</gene>
<dbReference type="NCBIfam" id="TIGR03170">
    <property type="entry name" value="flgA_cterm"/>
    <property type="match status" value="1"/>
</dbReference>
<evidence type="ECO:0000313" key="5">
    <source>
        <dbReference type="EMBL" id="SCM83558.1"/>
    </source>
</evidence>
<keyword evidence="3" id="KW-0574">Periplasm</keyword>
<dbReference type="Gene3D" id="3.90.1210.10">
    <property type="entry name" value="Antifreeze-like/N-acetylneuraminic acid synthase C-terminal domain"/>
    <property type="match status" value="1"/>
</dbReference>
<dbReference type="EMBL" id="FMJE01000007">
    <property type="protein sequence ID" value="SCM83558.1"/>
    <property type="molecule type" value="Genomic_DNA"/>
</dbReference>
<dbReference type="SMART" id="SM00858">
    <property type="entry name" value="SAF"/>
    <property type="match status" value="1"/>
</dbReference>
<keyword evidence="2" id="KW-0732">Signal</keyword>
<accession>A0A212M192</accession>
<dbReference type="RefSeq" id="WP_288185945.1">
    <property type="nucleotide sequence ID" value="NZ_LT608335.1"/>
</dbReference>
<evidence type="ECO:0000256" key="1">
    <source>
        <dbReference type="ARBA" id="ARBA00004418"/>
    </source>
</evidence>
<dbReference type="GO" id="GO:0044780">
    <property type="term" value="P:bacterial-type flagellum assembly"/>
    <property type="evidence" value="ECO:0007669"/>
    <property type="project" value="InterPro"/>
</dbReference>
<dbReference type="Gene3D" id="2.30.30.760">
    <property type="match status" value="1"/>
</dbReference>
<dbReference type="PANTHER" id="PTHR36307">
    <property type="entry name" value="FLAGELLA BASAL BODY P-RING FORMATION PROTEIN FLGA"/>
    <property type="match status" value="1"/>
</dbReference>
<keyword evidence="5" id="KW-0282">Flagellum</keyword>
<keyword evidence="5" id="KW-0966">Cell projection</keyword>
<sequence>MRHKFYRLTMVILCVAGILFTGNRVQAQGLTIVVAPESIVSGQHFTLGDIADISGNDIDRITRLRQIRLGNTPSPGRSFVFSQEILGIRLQAARADLTGTAWKIPPQFRITAASQVLNGQLLIAEAEQFLQKQLAGADVVITPISQPGEVLLPPGAITYNMELPYGVKYNSPTTMSIGIQVAGQPFTVAQLRFNINRYEQVAVATRVLAGGELITADSISFERRDIGRMPPGYFTNPDKLLGLAVKRQLAPGTAITDSMVAKPVLITRGKTVTIVAKIGGIEVSVPGTALQSGSESQFIRVKNTSSNKIIIGQVVDETTVQVHI</sequence>
<evidence type="ECO:0000259" key="4">
    <source>
        <dbReference type="SMART" id="SM00858"/>
    </source>
</evidence>
<organism evidence="5">
    <name type="scientific">uncultured Sporomusa sp</name>
    <dbReference type="NCBI Taxonomy" id="307249"/>
    <lineage>
        <taxon>Bacteria</taxon>
        <taxon>Bacillati</taxon>
        <taxon>Bacillota</taxon>
        <taxon>Negativicutes</taxon>
        <taxon>Selenomonadales</taxon>
        <taxon>Sporomusaceae</taxon>
        <taxon>Sporomusa</taxon>
        <taxon>environmental samples</taxon>
    </lineage>
</organism>
<dbReference type="AlphaFoldDB" id="A0A212M192"/>
<name>A0A212M192_9FIRM</name>
<comment type="subcellular location">
    <subcellularLocation>
        <location evidence="1">Periplasm</location>
    </subcellularLocation>
</comment>
<dbReference type="PANTHER" id="PTHR36307:SF1">
    <property type="entry name" value="FLAGELLA BASAL BODY P-RING FORMATION PROTEIN FLGA"/>
    <property type="match status" value="1"/>
</dbReference>
<evidence type="ECO:0000256" key="2">
    <source>
        <dbReference type="ARBA" id="ARBA00022729"/>
    </source>
</evidence>
<dbReference type="InterPro" id="IPR013974">
    <property type="entry name" value="SAF"/>
</dbReference>
<dbReference type="Pfam" id="PF13144">
    <property type="entry name" value="ChapFlgA"/>
    <property type="match status" value="1"/>
</dbReference>
<dbReference type="GO" id="GO:0042597">
    <property type="term" value="C:periplasmic space"/>
    <property type="evidence" value="ECO:0007669"/>
    <property type="project" value="UniProtKB-SubCell"/>
</dbReference>
<evidence type="ECO:0000256" key="3">
    <source>
        <dbReference type="ARBA" id="ARBA00022764"/>
    </source>
</evidence>
<protein>
    <submittedName>
        <fullName evidence="5">Flagella basal body P-ring formation protein FlgA</fullName>
    </submittedName>
</protein>
<dbReference type="InterPro" id="IPR017585">
    <property type="entry name" value="SAF_FlgA"/>
</dbReference>
<feature type="domain" description="SAF" evidence="4">
    <location>
        <begin position="199"/>
        <end position="261"/>
    </location>
</feature>
<reference evidence="5" key="1">
    <citation type="submission" date="2016-08" db="EMBL/GenBank/DDBJ databases">
        <authorList>
            <person name="Seilhamer J.J."/>
        </authorList>
    </citation>
    <scope>NUCLEOTIDE SEQUENCE</scope>
    <source>
        <strain evidence="5">86</strain>
    </source>
</reference>
<proteinExistence type="predicted"/>